<sequence length="391" mass="43418">MLSFLSSFAVLVYVNALTIPHGEYHGKRSVSPLKIDFTVSKQQDETIAQLKAKASALMAHYAPDVFQKRAIDTPIVNYKDVSYLIDFQLGDNQQQILAILDTGSSDLWVNGPEIDKPEGGTYDHSQSSSSKMLDQEFFISYLDKSYASGEYYTDQLAINGEKVLDDFQFAVVNKSQNNSQGVFGIADKNQLATNSTYDNLPWALQKAGVTPKASYSLFLGSREAKKGSIVFGGIDTEKYEGELTKYPVEGLRGLALNLKSAEVAGNTHDLDIEILLDSGTSLNLWPKEIVDAIGKELKGSEMQGYYFVDCTQPEDKYVSFDFGQNKIKVSYQDLVWKSDGLCLLGVKPSFNNTHIFGDVFLRSAYVYYDLSEHEISIAQAKYTNSSNIIEA</sequence>
<feature type="disulfide bond" evidence="13">
    <location>
        <begin position="310"/>
        <end position="342"/>
    </location>
</feature>
<evidence type="ECO:0000256" key="13">
    <source>
        <dbReference type="PIRSR" id="PIRSR601461-2"/>
    </source>
</evidence>
<keyword evidence="5" id="KW-0964">Secreted</keyword>
<evidence type="ECO:0000256" key="8">
    <source>
        <dbReference type="ARBA" id="ARBA00022750"/>
    </source>
</evidence>
<dbReference type="EC" id="3.4.23.24" evidence="4"/>
<dbReference type="GO" id="GO:0004190">
    <property type="term" value="F:aspartic-type endopeptidase activity"/>
    <property type="evidence" value="ECO:0007669"/>
    <property type="project" value="UniProtKB-KW"/>
</dbReference>
<dbReference type="Pfam" id="PF00026">
    <property type="entry name" value="Asp"/>
    <property type="match status" value="1"/>
</dbReference>
<evidence type="ECO:0000256" key="5">
    <source>
        <dbReference type="ARBA" id="ARBA00022525"/>
    </source>
</evidence>
<dbReference type="GO" id="GO:0006508">
    <property type="term" value="P:proteolysis"/>
    <property type="evidence" value="ECO:0007669"/>
    <property type="project" value="UniProtKB-KW"/>
</dbReference>
<accession>A0A2P7YCT5</accession>
<dbReference type="PRINTS" id="PR00792">
    <property type="entry name" value="PEPSIN"/>
</dbReference>
<dbReference type="Proteomes" id="UP000241107">
    <property type="component" value="Unassembled WGS sequence"/>
</dbReference>
<dbReference type="InterPro" id="IPR001969">
    <property type="entry name" value="Aspartic_peptidase_AS"/>
</dbReference>
<evidence type="ECO:0000256" key="14">
    <source>
        <dbReference type="RuleBase" id="RU000454"/>
    </source>
</evidence>
<keyword evidence="9 14" id="KW-0378">Hydrolase</keyword>
<evidence type="ECO:0000259" key="16">
    <source>
        <dbReference type="PROSITE" id="PS51767"/>
    </source>
</evidence>
<dbReference type="STRING" id="418784.A0A2P7YCT5"/>
<dbReference type="EMBL" id="PYFQ01000022">
    <property type="protein sequence ID" value="PSK33773.1"/>
    <property type="molecule type" value="Genomic_DNA"/>
</dbReference>
<evidence type="ECO:0000256" key="4">
    <source>
        <dbReference type="ARBA" id="ARBA00013207"/>
    </source>
</evidence>
<evidence type="ECO:0000256" key="15">
    <source>
        <dbReference type="SAM" id="SignalP"/>
    </source>
</evidence>
<comment type="similarity">
    <text evidence="3 14">Belongs to the peptidase A1 family.</text>
</comment>
<evidence type="ECO:0000313" key="17">
    <source>
        <dbReference type="EMBL" id="PSK33773.1"/>
    </source>
</evidence>
<evidence type="ECO:0000256" key="7">
    <source>
        <dbReference type="ARBA" id="ARBA00022729"/>
    </source>
</evidence>
<feature type="active site" evidence="12">
    <location>
        <position position="101"/>
    </location>
</feature>
<dbReference type="VEuPathDB" id="FungiDB:C7M61_005117"/>
<keyword evidence="8 14" id="KW-0064">Aspartyl protease</keyword>
<feature type="chain" id="PRO_5015115247" description="candidapepsin" evidence="15">
    <location>
        <begin position="17"/>
        <end position="391"/>
    </location>
</feature>
<dbReference type="PANTHER" id="PTHR47966:SF65">
    <property type="entry name" value="ASPARTIC-TYPE ENDOPEPTIDASE"/>
    <property type="match status" value="1"/>
</dbReference>
<dbReference type="PANTHER" id="PTHR47966">
    <property type="entry name" value="BETA-SITE APP-CLEAVING ENZYME, ISOFORM A-RELATED"/>
    <property type="match status" value="1"/>
</dbReference>
<dbReference type="RefSeq" id="XP_024711349.1">
    <property type="nucleotide sequence ID" value="XM_024860428.1"/>
</dbReference>
<dbReference type="OrthoDB" id="771136at2759"/>
<evidence type="ECO:0000256" key="3">
    <source>
        <dbReference type="ARBA" id="ARBA00007447"/>
    </source>
</evidence>
<dbReference type="GO" id="GO:0005576">
    <property type="term" value="C:extracellular region"/>
    <property type="evidence" value="ECO:0007669"/>
    <property type="project" value="UniProtKB-SubCell"/>
</dbReference>
<dbReference type="Gene3D" id="2.40.70.10">
    <property type="entry name" value="Acid Proteases"/>
    <property type="match status" value="2"/>
</dbReference>
<evidence type="ECO:0000256" key="6">
    <source>
        <dbReference type="ARBA" id="ARBA00022670"/>
    </source>
</evidence>
<feature type="domain" description="Peptidase A1" evidence="16">
    <location>
        <begin position="83"/>
        <end position="378"/>
    </location>
</feature>
<keyword evidence="7 15" id="KW-0732">Signal</keyword>
<name>A0A2P7YCT5_9ASCO</name>
<comment type="subcellular location">
    <subcellularLocation>
        <location evidence="2">Secreted</location>
    </subcellularLocation>
</comment>
<keyword evidence="18" id="KW-1185">Reference proteome</keyword>
<dbReference type="PROSITE" id="PS00141">
    <property type="entry name" value="ASP_PROTEASE"/>
    <property type="match status" value="1"/>
</dbReference>
<gene>
    <name evidence="17" type="ORF">C7M61_005117</name>
</gene>
<dbReference type="GeneID" id="36568504"/>
<evidence type="ECO:0000313" key="18">
    <source>
        <dbReference type="Proteomes" id="UP000241107"/>
    </source>
</evidence>
<dbReference type="InterPro" id="IPR033121">
    <property type="entry name" value="PEPTIDASE_A1"/>
</dbReference>
<reference evidence="17 18" key="1">
    <citation type="submission" date="2018-03" db="EMBL/GenBank/DDBJ databases">
        <title>Candida pseudohaemulonii genome assembly and annotation.</title>
        <authorList>
            <person name="Munoz J.F."/>
            <person name="Gade L.G."/>
            <person name="Chow N.A."/>
            <person name="Litvintseva A.P."/>
            <person name="Loparev V.N."/>
            <person name="Cuomo C.A."/>
        </authorList>
    </citation>
    <scope>NUCLEOTIDE SEQUENCE [LARGE SCALE GENOMIC DNA]</scope>
    <source>
        <strain evidence="17 18">B12108</strain>
    </source>
</reference>
<comment type="caution">
    <text evidence="17">The sequence shown here is derived from an EMBL/GenBank/DDBJ whole genome shotgun (WGS) entry which is preliminary data.</text>
</comment>
<dbReference type="InterPro" id="IPR033876">
    <property type="entry name" value="SAP-like"/>
</dbReference>
<evidence type="ECO:0000256" key="2">
    <source>
        <dbReference type="ARBA" id="ARBA00004613"/>
    </source>
</evidence>
<proteinExistence type="inferred from homology"/>
<dbReference type="InterPro" id="IPR001461">
    <property type="entry name" value="Aspartic_peptidase_A1"/>
</dbReference>
<feature type="active site" evidence="12">
    <location>
        <position position="277"/>
    </location>
</feature>
<evidence type="ECO:0000256" key="11">
    <source>
        <dbReference type="ARBA" id="ARBA00023157"/>
    </source>
</evidence>
<comment type="catalytic activity">
    <reaction evidence="1">
        <text>Preferential cleavage at the carboxyl of hydrophobic amino acids, but fails to cleave 15-Leu-|-Tyr-16, 16-Tyr-|-Leu-17 and 24-Phe-|-Phe-25 of insulin B chain. Activates trypsinogen, and degrades keratin.</text>
        <dbReference type="EC" id="3.4.23.24"/>
    </reaction>
</comment>
<organism evidence="17 18">
    <name type="scientific">Candidozyma pseudohaemuli</name>
    <dbReference type="NCBI Taxonomy" id="418784"/>
    <lineage>
        <taxon>Eukaryota</taxon>
        <taxon>Fungi</taxon>
        <taxon>Dikarya</taxon>
        <taxon>Ascomycota</taxon>
        <taxon>Saccharomycotina</taxon>
        <taxon>Pichiomycetes</taxon>
        <taxon>Metschnikowiaceae</taxon>
        <taxon>Candidozyma</taxon>
    </lineage>
</organism>
<feature type="signal peptide" evidence="15">
    <location>
        <begin position="1"/>
        <end position="16"/>
    </location>
</feature>
<keyword evidence="6 14" id="KW-0645">Protease</keyword>
<keyword evidence="11 13" id="KW-1015">Disulfide bond</keyword>
<dbReference type="InterPro" id="IPR021109">
    <property type="entry name" value="Peptidase_aspartic_dom_sf"/>
</dbReference>
<evidence type="ECO:0000256" key="1">
    <source>
        <dbReference type="ARBA" id="ARBA00001675"/>
    </source>
</evidence>
<dbReference type="SUPFAM" id="SSF50630">
    <property type="entry name" value="Acid proteases"/>
    <property type="match status" value="1"/>
</dbReference>
<keyword evidence="10" id="KW-0865">Zymogen</keyword>
<dbReference type="AlphaFoldDB" id="A0A2P7YCT5"/>
<evidence type="ECO:0000256" key="9">
    <source>
        <dbReference type="ARBA" id="ARBA00022801"/>
    </source>
</evidence>
<dbReference type="CDD" id="cd05474">
    <property type="entry name" value="SAP_like"/>
    <property type="match status" value="1"/>
</dbReference>
<evidence type="ECO:0000256" key="12">
    <source>
        <dbReference type="PIRSR" id="PIRSR601461-1"/>
    </source>
</evidence>
<evidence type="ECO:0000256" key="10">
    <source>
        <dbReference type="ARBA" id="ARBA00023145"/>
    </source>
</evidence>
<protein>
    <recommendedName>
        <fullName evidence="4">candidapepsin</fullName>
        <ecNumber evidence="4">3.4.23.24</ecNumber>
    </recommendedName>
</protein>
<dbReference type="PROSITE" id="PS51767">
    <property type="entry name" value="PEPTIDASE_A1"/>
    <property type="match status" value="1"/>
</dbReference>